<comment type="caution">
    <text evidence="1">The sequence shown here is derived from an EMBL/GenBank/DDBJ whole genome shotgun (WGS) entry which is preliminary data.</text>
</comment>
<accession>A0ABS1F1U7</accession>
<keyword evidence="2" id="KW-1185">Reference proteome</keyword>
<gene>
    <name evidence="1" type="ORF">JHL17_08205</name>
</gene>
<protein>
    <submittedName>
        <fullName evidence="1">Uncharacterized protein</fullName>
    </submittedName>
</protein>
<proteinExistence type="predicted"/>
<dbReference type="Pfam" id="PF20126">
    <property type="entry name" value="TumE"/>
    <property type="match status" value="1"/>
</dbReference>
<dbReference type="InterPro" id="IPR045397">
    <property type="entry name" value="TumE-like"/>
</dbReference>
<name>A0ABS1F1U7_9PROT</name>
<sequence length="102" mass="11743">MFSNMKARALVNRRIVLTPIAFVEMLLWEVPFPVRGSKHSYKYGLALVVGGVCILRYDNEAGKGDHRHVGMEEHPYRFEGVDRLIADFEGDVRRWLDEHADA</sequence>
<dbReference type="Proteomes" id="UP000652760">
    <property type="component" value="Unassembled WGS sequence"/>
</dbReference>
<organism evidence="1 2">
    <name type="scientific">Azospirillum endophyticum</name>
    <dbReference type="NCBI Taxonomy" id="2800326"/>
    <lineage>
        <taxon>Bacteria</taxon>
        <taxon>Pseudomonadati</taxon>
        <taxon>Pseudomonadota</taxon>
        <taxon>Alphaproteobacteria</taxon>
        <taxon>Rhodospirillales</taxon>
        <taxon>Azospirillaceae</taxon>
        <taxon>Azospirillum</taxon>
    </lineage>
</organism>
<reference evidence="2" key="1">
    <citation type="submission" date="2021-01" db="EMBL/GenBank/DDBJ databases">
        <title>Genome public.</title>
        <authorList>
            <person name="Liu C."/>
            <person name="Sun Q."/>
        </authorList>
    </citation>
    <scope>NUCLEOTIDE SEQUENCE [LARGE SCALE GENOMIC DNA]</scope>
    <source>
        <strain evidence="2">YIM B02556</strain>
    </source>
</reference>
<evidence type="ECO:0000313" key="2">
    <source>
        <dbReference type="Proteomes" id="UP000652760"/>
    </source>
</evidence>
<dbReference type="EMBL" id="JAENHM010000025">
    <property type="protein sequence ID" value="MBK1837395.1"/>
    <property type="molecule type" value="Genomic_DNA"/>
</dbReference>
<evidence type="ECO:0000313" key="1">
    <source>
        <dbReference type="EMBL" id="MBK1837395.1"/>
    </source>
</evidence>